<sequence length="59" mass="7116">MTIRKQKVAKPKIIPRKKGVRARTVRQLRKYKDPILIIMEINQAKTEEEKRAVRRDFIK</sequence>
<comment type="caution">
    <text evidence="1">The sequence shown here is derived from an EMBL/GenBank/DDBJ whole genome shotgun (WGS) entry which is preliminary data.</text>
</comment>
<accession>A0A0F8YKN0</accession>
<evidence type="ECO:0000313" key="1">
    <source>
        <dbReference type="EMBL" id="KKK81943.1"/>
    </source>
</evidence>
<organism evidence="1">
    <name type="scientific">marine sediment metagenome</name>
    <dbReference type="NCBI Taxonomy" id="412755"/>
    <lineage>
        <taxon>unclassified sequences</taxon>
        <taxon>metagenomes</taxon>
        <taxon>ecological metagenomes</taxon>
    </lineage>
</organism>
<reference evidence="1" key="1">
    <citation type="journal article" date="2015" name="Nature">
        <title>Complex archaea that bridge the gap between prokaryotes and eukaryotes.</title>
        <authorList>
            <person name="Spang A."/>
            <person name="Saw J.H."/>
            <person name="Jorgensen S.L."/>
            <person name="Zaremba-Niedzwiedzka K."/>
            <person name="Martijn J."/>
            <person name="Lind A.E."/>
            <person name="van Eijk R."/>
            <person name="Schleper C."/>
            <person name="Guy L."/>
            <person name="Ettema T.J."/>
        </authorList>
    </citation>
    <scope>NUCLEOTIDE SEQUENCE</scope>
</reference>
<proteinExistence type="predicted"/>
<gene>
    <name evidence="1" type="ORF">LCGC14_2808310</name>
</gene>
<protein>
    <submittedName>
        <fullName evidence="1">Uncharacterized protein</fullName>
    </submittedName>
</protein>
<dbReference type="AlphaFoldDB" id="A0A0F8YKN0"/>
<feature type="non-terminal residue" evidence="1">
    <location>
        <position position="59"/>
    </location>
</feature>
<dbReference type="EMBL" id="LAZR01052896">
    <property type="protein sequence ID" value="KKK81943.1"/>
    <property type="molecule type" value="Genomic_DNA"/>
</dbReference>
<name>A0A0F8YKN0_9ZZZZ</name>